<organism evidence="2 3">
    <name type="scientific">Spiroplasma culicicola AES-1</name>
    <dbReference type="NCBI Taxonomy" id="1276246"/>
    <lineage>
        <taxon>Bacteria</taxon>
        <taxon>Bacillati</taxon>
        <taxon>Mycoplasmatota</taxon>
        <taxon>Mollicutes</taxon>
        <taxon>Entomoplasmatales</taxon>
        <taxon>Spiroplasmataceae</taxon>
        <taxon>Spiroplasma</taxon>
    </lineage>
</organism>
<dbReference type="OrthoDB" id="390341at2"/>
<accession>W6A722</accession>
<evidence type="ECO:0008006" key="4">
    <source>
        <dbReference type="Google" id="ProtNLM"/>
    </source>
</evidence>
<gene>
    <name evidence="2" type="ORF">SCULI_v1c05970</name>
</gene>
<keyword evidence="1" id="KW-0812">Transmembrane</keyword>
<dbReference type="HOGENOM" id="CLU_2221559_0_0_14"/>
<dbReference type="STRING" id="1276246.SCULI_v1c05970"/>
<dbReference type="PATRIC" id="fig|1276246.3.peg.596"/>
<sequence>MSKKVLNVKQSVFKTLIVSIIFFIFSIICSAIFLVVSDKSWTGITIGIAVLCLVLNLMFIFAIIGGSVFLRVNKKIDHVEKFRARGALDAGLFYFRISSKIDKYIKELENEDKKEEVQED</sequence>
<keyword evidence="1" id="KW-0472">Membrane</keyword>
<feature type="transmembrane region" description="Helical" evidence="1">
    <location>
        <begin position="41"/>
        <end position="70"/>
    </location>
</feature>
<dbReference type="Proteomes" id="UP000019267">
    <property type="component" value="Chromosome"/>
</dbReference>
<name>W6A722_9MOLU</name>
<keyword evidence="3" id="KW-1185">Reference proteome</keyword>
<dbReference type="EMBL" id="CP006681">
    <property type="protein sequence ID" value="AHI52938.1"/>
    <property type="molecule type" value="Genomic_DNA"/>
</dbReference>
<feature type="transmembrane region" description="Helical" evidence="1">
    <location>
        <begin position="12"/>
        <end position="35"/>
    </location>
</feature>
<protein>
    <recommendedName>
        <fullName evidence="4">Transmembrane protein</fullName>
    </recommendedName>
</protein>
<evidence type="ECO:0000256" key="1">
    <source>
        <dbReference type="SAM" id="Phobius"/>
    </source>
</evidence>
<reference evidence="2 3" key="1">
    <citation type="journal article" date="2014" name="Genome Biol. Evol.">
        <title>Molecular evolution of the substrate utilization strategies and putative virulence factors in mosquito-associated Spiroplasma species.</title>
        <authorList>
            <person name="Chang T.H."/>
            <person name="Lo W.S."/>
            <person name="Ku C."/>
            <person name="Chen L.L."/>
            <person name="Kuo C.H."/>
        </authorList>
    </citation>
    <scope>NUCLEOTIDE SEQUENCE [LARGE SCALE GENOMIC DNA]</scope>
    <source>
        <strain evidence="2">AES-1</strain>
    </source>
</reference>
<evidence type="ECO:0000313" key="3">
    <source>
        <dbReference type="Proteomes" id="UP000019267"/>
    </source>
</evidence>
<dbReference type="RefSeq" id="WP_025363173.1">
    <property type="nucleotide sequence ID" value="NZ_CP006681.1"/>
</dbReference>
<proteinExistence type="predicted"/>
<keyword evidence="1" id="KW-1133">Transmembrane helix</keyword>
<dbReference type="KEGG" id="scq:SCULI_v1c05970"/>
<dbReference type="AlphaFoldDB" id="W6A722"/>
<evidence type="ECO:0000313" key="2">
    <source>
        <dbReference type="EMBL" id="AHI52938.1"/>
    </source>
</evidence>